<organism evidence="2">
    <name type="scientific">Phytophthora nicotianae</name>
    <name type="common">Potato buckeye rot agent</name>
    <name type="synonym">Phytophthora parasitica</name>
    <dbReference type="NCBI Taxonomy" id="4792"/>
    <lineage>
        <taxon>Eukaryota</taxon>
        <taxon>Sar</taxon>
        <taxon>Stramenopiles</taxon>
        <taxon>Oomycota</taxon>
        <taxon>Peronosporomycetes</taxon>
        <taxon>Peronosporales</taxon>
        <taxon>Peronosporaceae</taxon>
        <taxon>Phytophthora</taxon>
    </lineage>
</organism>
<reference evidence="2" key="1">
    <citation type="submission" date="2013-11" db="EMBL/GenBank/DDBJ databases">
        <title>The Genome Sequence of Phytophthora parasitica CJ02B3.</title>
        <authorList>
            <consortium name="The Broad Institute Genomics Platform"/>
            <person name="Russ C."/>
            <person name="Tyler B."/>
            <person name="Panabieres F."/>
            <person name="Shan W."/>
            <person name="Tripathy S."/>
            <person name="Grunwald N."/>
            <person name="Machado M."/>
            <person name="Johnson C.S."/>
            <person name="Arredondo F."/>
            <person name="Hong C."/>
            <person name="Coffey M."/>
            <person name="Young S.K."/>
            <person name="Zeng Q."/>
            <person name="Gargeya S."/>
            <person name="Fitzgerald M."/>
            <person name="Abouelleil A."/>
            <person name="Alvarado L."/>
            <person name="Chapman S.B."/>
            <person name="Gainer-Dewar J."/>
            <person name="Goldberg J."/>
            <person name="Griggs A."/>
            <person name="Gujja S."/>
            <person name="Hansen M."/>
            <person name="Howarth C."/>
            <person name="Imamovic A."/>
            <person name="Ireland A."/>
            <person name="Larimer J."/>
            <person name="McCowan C."/>
            <person name="Murphy C."/>
            <person name="Pearson M."/>
            <person name="Poon T.W."/>
            <person name="Priest M."/>
            <person name="Roberts A."/>
            <person name="Saif S."/>
            <person name="Shea T."/>
            <person name="Sykes S."/>
            <person name="Wortman J."/>
            <person name="Nusbaum C."/>
            <person name="Birren B."/>
        </authorList>
    </citation>
    <scope>NUCLEOTIDE SEQUENCE [LARGE SCALE GENOMIC DNA]</scope>
    <source>
        <strain evidence="2">CJ02B3</strain>
    </source>
</reference>
<evidence type="ECO:0000313" key="2">
    <source>
        <dbReference type="EMBL" id="ETK74809.1"/>
    </source>
</evidence>
<gene>
    <name evidence="2" type="ORF">L915_18463</name>
</gene>
<dbReference type="VEuPathDB" id="FungiDB:PPTG_21641"/>
<dbReference type="Proteomes" id="UP000053236">
    <property type="component" value="Unassembled WGS sequence"/>
</dbReference>
<sequence>MDLRDDVQLHESDRRSSTQAPCAEGAASAARTLLRNTTEQFSDRTALVNKEMLPAHNNSTDTTTWAAITLFLKEQVG</sequence>
<dbReference type="EMBL" id="KI688997">
    <property type="protein sequence ID" value="ETK74809.1"/>
    <property type="molecule type" value="Genomic_DNA"/>
</dbReference>
<dbReference type="AlphaFoldDB" id="W2FVV7"/>
<evidence type="ECO:0000256" key="1">
    <source>
        <dbReference type="SAM" id="MobiDB-lite"/>
    </source>
</evidence>
<feature type="region of interest" description="Disordered" evidence="1">
    <location>
        <begin position="1"/>
        <end position="28"/>
    </location>
</feature>
<proteinExistence type="predicted"/>
<feature type="compositionally biased region" description="Basic and acidic residues" evidence="1">
    <location>
        <begin position="1"/>
        <end position="16"/>
    </location>
</feature>
<accession>W2FVV7</accession>
<protein>
    <submittedName>
        <fullName evidence="2">Uncharacterized protein</fullName>
    </submittedName>
</protein>
<name>W2FVV7_PHYNI</name>